<dbReference type="PANTHER" id="PTHR33709:SF20">
    <property type="entry name" value="OS04G0541900 PROTEIN"/>
    <property type="match status" value="1"/>
</dbReference>
<keyword evidence="1" id="KW-0472">Membrane</keyword>
<dbReference type="EMBL" id="JAUJYO010000005">
    <property type="protein sequence ID" value="KAK1316331.1"/>
    <property type="molecule type" value="Genomic_DNA"/>
</dbReference>
<reference evidence="2" key="1">
    <citation type="journal article" date="2023" name="Nat. Commun.">
        <title>Diploid and tetraploid genomes of Acorus and the evolution of monocots.</title>
        <authorList>
            <person name="Ma L."/>
            <person name="Liu K.W."/>
            <person name="Li Z."/>
            <person name="Hsiao Y.Y."/>
            <person name="Qi Y."/>
            <person name="Fu T."/>
            <person name="Tang G.D."/>
            <person name="Zhang D."/>
            <person name="Sun W.H."/>
            <person name="Liu D.K."/>
            <person name="Li Y."/>
            <person name="Chen G.Z."/>
            <person name="Liu X.D."/>
            <person name="Liao X.Y."/>
            <person name="Jiang Y.T."/>
            <person name="Yu X."/>
            <person name="Hao Y."/>
            <person name="Huang J."/>
            <person name="Zhao X.W."/>
            <person name="Ke S."/>
            <person name="Chen Y.Y."/>
            <person name="Wu W.L."/>
            <person name="Hsu J.L."/>
            <person name="Lin Y.F."/>
            <person name="Huang M.D."/>
            <person name="Li C.Y."/>
            <person name="Huang L."/>
            <person name="Wang Z.W."/>
            <person name="Zhao X."/>
            <person name="Zhong W.Y."/>
            <person name="Peng D.H."/>
            <person name="Ahmad S."/>
            <person name="Lan S."/>
            <person name="Zhang J.S."/>
            <person name="Tsai W.C."/>
            <person name="Van de Peer Y."/>
            <person name="Liu Z.J."/>
        </authorList>
    </citation>
    <scope>NUCLEOTIDE SEQUENCE</scope>
    <source>
        <strain evidence="2">CP</strain>
    </source>
</reference>
<dbReference type="InterPro" id="IPR040339">
    <property type="entry name" value="At1g16860-like"/>
</dbReference>
<keyword evidence="1" id="KW-0812">Transmembrane</keyword>
<evidence type="ECO:0000313" key="3">
    <source>
        <dbReference type="Proteomes" id="UP001180020"/>
    </source>
</evidence>
<evidence type="ECO:0000256" key="1">
    <source>
        <dbReference type="SAM" id="Phobius"/>
    </source>
</evidence>
<accession>A0AAV9ERU8</accession>
<dbReference type="AlphaFoldDB" id="A0AAV9ERU8"/>
<sequence length="304" mass="33630">MNDLSAATRDRCRRHLRCGDGAVPRAVPCVVVPLLLAGIAVSAFISAVVHNWLLLLFFLLLSSVALSFLLWNSLASSSDRSVSLFLDRFPDSDLRSARHGQLVKVAGVVSCGSVSLESSYEKVRRCVYTSTALYWCKGFEFWASIARHGWFGWRLAYLERLTADFYITDAKSGMRILVKAGNDSKVLPLIGENPLVHTRRKNTVLSSTLRKWLGERNHSAEDNLLHLEEGYVQEGSPLTVLGILNKSDGILMITPPTECICTGCQWKKCLLPTDFHGLVLRVSNGTASLASSSPPLYPDINRFC</sequence>
<proteinExistence type="predicted"/>
<feature type="transmembrane region" description="Helical" evidence="1">
    <location>
        <begin position="21"/>
        <end position="46"/>
    </location>
</feature>
<reference evidence="2" key="2">
    <citation type="submission" date="2023-06" db="EMBL/GenBank/DDBJ databases">
        <authorList>
            <person name="Ma L."/>
            <person name="Liu K.-W."/>
            <person name="Li Z."/>
            <person name="Hsiao Y.-Y."/>
            <person name="Qi Y."/>
            <person name="Fu T."/>
            <person name="Tang G."/>
            <person name="Zhang D."/>
            <person name="Sun W.-H."/>
            <person name="Liu D.-K."/>
            <person name="Li Y."/>
            <person name="Chen G.-Z."/>
            <person name="Liu X.-D."/>
            <person name="Liao X.-Y."/>
            <person name="Jiang Y.-T."/>
            <person name="Yu X."/>
            <person name="Hao Y."/>
            <person name="Huang J."/>
            <person name="Zhao X.-W."/>
            <person name="Ke S."/>
            <person name="Chen Y.-Y."/>
            <person name="Wu W.-L."/>
            <person name="Hsu J.-L."/>
            <person name="Lin Y.-F."/>
            <person name="Huang M.-D."/>
            <person name="Li C.-Y."/>
            <person name="Huang L."/>
            <person name="Wang Z.-W."/>
            <person name="Zhao X."/>
            <person name="Zhong W.-Y."/>
            <person name="Peng D.-H."/>
            <person name="Ahmad S."/>
            <person name="Lan S."/>
            <person name="Zhang J.-S."/>
            <person name="Tsai W.-C."/>
            <person name="Van De Peer Y."/>
            <person name="Liu Z.-J."/>
        </authorList>
    </citation>
    <scope>NUCLEOTIDE SEQUENCE</scope>
    <source>
        <strain evidence="2">CP</strain>
        <tissue evidence="2">Leaves</tissue>
    </source>
</reference>
<comment type="caution">
    <text evidence="2">The sequence shown here is derived from an EMBL/GenBank/DDBJ whole genome shotgun (WGS) entry which is preliminary data.</text>
</comment>
<keyword evidence="1" id="KW-1133">Transmembrane helix</keyword>
<name>A0AAV9ERU8_ACOCL</name>
<evidence type="ECO:0000313" key="2">
    <source>
        <dbReference type="EMBL" id="KAK1316331.1"/>
    </source>
</evidence>
<feature type="transmembrane region" description="Helical" evidence="1">
    <location>
        <begin position="52"/>
        <end position="71"/>
    </location>
</feature>
<gene>
    <name evidence="2" type="ORF">QJS10_CPA05g00539</name>
</gene>
<dbReference type="Proteomes" id="UP001180020">
    <property type="component" value="Unassembled WGS sequence"/>
</dbReference>
<organism evidence="2 3">
    <name type="scientific">Acorus calamus</name>
    <name type="common">Sweet flag</name>
    <dbReference type="NCBI Taxonomy" id="4465"/>
    <lineage>
        <taxon>Eukaryota</taxon>
        <taxon>Viridiplantae</taxon>
        <taxon>Streptophyta</taxon>
        <taxon>Embryophyta</taxon>
        <taxon>Tracheophyta</taxon>
        <taxon>Spermatophyta</taxon>
        <taxon>Magnoliopsida</taxon>
        <taxon>Liliopsida</taxon>
        <taxon>Acoraceae</taxon>
        <taxon>Acorus</taxon>
    </lineage>
</organism>
<protein>
    <submittedName>
        <fullName evidence="2">Membrane protein</fullName>
    </submittedName>
</protein>
<dbReference type="PANTHER" id="PTHR33709">
    <property type="entry name" value="OSJNBA0035M09.9 PROTEIN"/>
    <property type="match status" value="1"/>
</dbReference>
<keyword evidence="3" id="KW-1185">Reference proteome</keyword>